<keyword evidence="2" id="KW-0812">Transmembrane</keyword>
<feature type="domain" description="AsmA" evidence="3">
    <location>
        <begin position="264"/>
        <end position="533"/>
    </location>
</feature>
<dbReference type="GO" id="GO:0005886">
    <property type="term" value="C:plasma membrane"/>
    <property type="evidence" value="ECO:0007669"/>
    <property type="project" value="TreeGrafter"/>
</dbReference>
<dbReference type="Pfam" id="PF05170">
    <property type="entry name" value="AsmA"/>
    <property type="match status" value="2"/>
</dbReference>
<dbReference type="EMBL" id="JYFE01000034">
    <property type="protein sequence ID" value="KIT16416.1"/>
    <property type="molecule type" value="Genomic_DNA"/>
</dbReference>
<evidence type="ECO:0000313" key="5">
    <source>
        <dbReference type="Proteomes" id="UP000032232"/>
    </source>
</evidence>
<comment type="caution">
    <text evidence="4">The sequence shown here is derived from an EMBL/GenBank/DDBJ whole genome shotgun (WGS) entry which is preliminary data.</text>
</comment>
<keyword evidence="1" id="KW-0175">Coiled coil</keyword>
<dbReference type="RefSeq" id="WP_052500873.1">
    <property type="nucleotide sequence ID" value="NZ_FZPF01000003.1"/>
</dbReference>
<accession>A0A0D1EHQ7</accession>
<gene>
    <name evidence="4" type="ORF">jaqu_18030</name>
</gene>
<proteinExistence type="predicted"/>
<dbReference type="GO" id="GO:0090313">
    <property type="term" value="P:regulation of protein targeting to membrane"/>
    <property type="evidence" value="ECO:0007669"/>
    <property type="project" value="TreeGrafter"/>
</dbReference>
<sequence>MRWIVRGALALVGVVVGLVVLGAAALFFIPTERIAGIANEQVRAATGRDLTISGDLRPVFWPAPGIVAEGIALSNADWSAQGPLLRAERLEVAVELTSLWNGPIRVRKVQLDGAALLLERNADGRGNWEFPAQASHGGARGGPAATASVPALDLAALEGAELAFIDHAAGTTIRLRALDAELRAPTPGGPATISASALVGGKALKIGATLPDPSALAAGRLAPVSLSLAAGGTALTFDGQADLDPPAFAGTLDARSDDDLAILTALGIEVPELPRGLGRDRIALTAEATLAPEGSIHLRGMDLALDDNRLTGHMDLIPGETRPKIVAQLEAPSLDLNGLSSEGSGGESGVVAGSGWSKTPLDASALFAADAEISLSSGPVAMGDARLDAIAAHVAVDRGRAVLTLEPARAYGGTIAGDLVANARDGLSTRADLTLTDIDLQPLMAGFADFDRFVGKADARIDLLGVGDDADEIVRSLRGAVALEMGQGEILGLDIPGMIHNLDPNYVGEGSKTVFDRLVSRWEVKGGVMRQQELDFQAPILTASATGEIDLGGQSLDMRLLPQLRSNGFTLPITVRGPWSDPRIRPDIEWVTRQRLEAEREQLEARLREEADEARRRAEEAARAKLAAELDVAPETLSDRDAVERALRDKIDREILNLVTGN</sequence>
<protein>
    <submittedName>
        <fullName evidence="4">Putative assembly protein</fullName>
    </submittedName>
</protein>
<dbReference type="InterPro" id="IPR007844">
    <property type="entry name" value="AsmA"/>
</dbReference>
<dbReference type="AlphaFoldDB" id="A0A0D1EHQ7"/>
<evidence type="ECO:0000256" key="2">
    <source>
        <dbReference type="SAM" id="Phobius"/>
    </source>
</evidence>
<evidence type="ECO:0000256" key="1">
    <source>
        <dbReference type="SAM" id="Coils"/>
    </source>
</evidence>
<dbReference type="STRING" id="935700.jaqu_18030"/>
<dbReference type="PATRIC" id="fig|935700.4.peg.1871"/>
<keyword evidence="5" id="KW-1185">Reference proteome</keyword>
<dbReference type="PANTHER" id="PTHR30441:SF4">
    <property type="entry name" value="PROTEIN ASMA"/>
    <property type="match status" value="1"/>
</dbReference>
<keyword evidence="2" id="KW-1133">Transmembrane helix</keyword>
<evidence type="ECO:0000259" key="3">
    <source>
        <dbReference type="Pfam" id="PF05170"/>
    </source>
</evidence>
<dbReference type="Proteomes" id="UP000032232">
    <property type="component" value="Unassembled WGS sequence"/>
</dbReference>
<name>A0A0D1EHQ7_9RHOB</name>
<dbReference type="PANTHER" id="PTHR30441">
    <property type="entry name" value="DUF748 DOMAIN-CONTAINING PROTEIN"/>
    <property type="match status" value="1"/>
</dbReference>
<keyword evidence="2" id="KW-0472">Membrane</keyword>
<feature type="transmembrane region" description="Helical" evidence="2">
    <location>
        <begin position="7"/>
        <end position="29"/>
    </location>
</feature>
<reference evidence="4 5" key="1">
    <citation type="submission" date="2015-02" db="EMBL/GenBank/DDBJ databases">
        <title>Genome Sequence of Jannaschia aquimarina DSM28248, a member of the Roseobacter clade.</title>
        <authorList>
            <person name="Voget S."/>
            <person name="Daniel R."/>
        </authorList>
    </citation>
    <scope>NUCLEOTIDE SEQUENCE [LARGE SCALE GENOMIC DNA]</scope>
    <source>
        <strain evidence="4 5">GSW-M26</strain>
    </source>
</reference>
<dbReference type="InterPro" id="IPR052894">
    <property type="entry name" value="AsmA-related"/>
</dbReference>
<dbReference type="OrthoDB" id="5439561at2"/>
<evidence type="ECO:0000313" key="4">
    <source>
        <dbReference type="EMBL" id="KIT16416.1"/>
    </source>
</evidence>
<feature type="coiled-coil region" evidence="1">
    <location>
        <begin position="593"/>
        <end position="631"/>
    </location>
</feature>
<organism evidence="4 5">
    <name type="scientific">Jannaschia aquimarina</name>
    <dbReference type="NCBI Taxonomy" id="935700"/>
    <lineage>
        <taxon>Bacteria</taxon>
        <taxon>Pseudomonadati</taxon>
        <taxon>Pseudomonadota</taxon>
        <taxon>Alphaproteobacteria</taxon>
        <taxon>Rhodobacterales</taxon>
        <taxon>Roseobacteraceae</taxon>
        <taxon>Jannaschia</taxon>
    </lineage>
</organism>
<feature type="domain" description="AsmA" evidence="3">
    <location>
        <begin position="10"/>
        <end position="195"/>
    </location>
</feature>